<keyword evidence="2" id="KW-0560">Oxidoreductase</keyword>
<reference evidence="4 5" key="1">
    <citation type="submission" date="2019-07" db="EMBL/GenBank/DDBJ databases">
        <title>Qingshengfaniella alkalisoli gen. nov., sp. nov., isolated from saline soil.</title>
        <authorList>
            <person name="Xu L."/>
            <person name="Huang X.-X."/>
            <person name="Sun J.-Q."/>
        </authorList>
    </citation>
    <scope>NUCLEOTIDE SEQUENCE [LARGE SCALE GENOMIC DNA]</scope>
    <source>
        <strain evidence="4 5">DSM 27279</strain>
    </source>
</reference>
<proteinExistence type="inferred from homology"/>
<dbReference type="SUPFAM" id="SSF51735">
    <property type="entry name" value="NAD(P)-binding Rossmann-fold domains"/>
    <property type="match status" value="1"/>
</dbReference>
<dbReference type="InterPro" id="IPR036291">
    <property type="entry name" value="NAD(P)-bd_dom_sf"/>
</dbReference>
<accession>A0A556AFS3</accession>
<dbReference type="GO" id="GO:0016491">
    <property type="term" value="F:oxidoreductase activity"/>
    <property type="evidence" value="ECO:0007669"/>
    <property type="project" value="UniProtKB-KW"/>
</dbReference>
<dbReference type="PANTHER" id="PTHR24321:SF14">
    <property type="entry name" value="SHORT-CHAIN TYPE DEHYDROGENASE_REDUCTASE BLR2146-RELATED"/>
    <property type="match status" value="1"/>
</dbReference>
<dbReference type="InterPro" id="IPR002347">
    <property type="entry name" value="SDR_fam"/>
</dbReference>
<dbReference type="AlphaFoldDB" id="A0A556AFS3"/>
<sequence length="256" mass="25974">MQGRKVLVVGGGQSPSPDGQALTGNGRAICLTLARRGARVACADRDLAAAQATAAAGPAQSILALEGDVADAGDVTRMVQQAHARLDGLDGLVLNVGISRREALGALSPASWDAIHAVNLRGHMLVVQAALPLLAPGAAVVFISSVAARMPQGRNPAYETAKAGLSALCRATAYEARERDIRANTVLAGLIDTPMGRAATAARPGRAGGPLPLGRQGSAWDVAHAVAFLLSDDAAYINATELVVDGGLSAGVVREV</sequence>
<dbReference type="PANTHER" id="PTHR24321">
    <property type="entry name" value="DEHYDROGENASES, SHORT CHAIN"/>
    <property type="match status" value="1"/>
</dbReference>
<protein>
    <submittedName>
        <fullName evidence="4">SDR family oxidoreductase</fullName>
    </submittedName>
</protein>
<evidence type="ECO:0000313" key="4">
    <source>
        <dbReference type="EMBL" id="TSH91731.1"/>
    </source>
</evidence>
<evidence type="ECO:0000313" key="5">
    <source>
        <dbReference type="Proteomes" id="UP000318405"/>
    </source>
</evidence>
<name>A0A556AFS3_9BURK</name>
<comment type="caution">
    <text evidence="4">The sequence shown here is derived from an EMBL/GenBank/DDBJ whole genome shotgun (WGS) entry which is preliminary data.</text>
</comment>
<dbReference type="RefSeq" id="WP_143949675.1">
    <property type="nucleotide sequence ID" value="NZ_BAABMB010000001.1"/>
</dbReference>
<evidence type="ECO:0000256" key="1">
    <source>
        <dbReference type="ARBA" id="ARBA00006484"/>
    </source>
</evidence>
<dbReference type="EMBL" id="VLTJ01000034">
    <property type="protein sequence ID" value="TSH91731.1"/>
    <property type="molecule type" value="Genomic_DNA"/>
</dbReference>
<evidence type="ECO:0000256" key="2">
    <source>
        <dbReference type="ARBA" id="ARBA00023002"/>
    </source>
</evidence>
<organism evidence="4 5">
    <name type="scientific">Verticiella sediminum</name>
    <dbReference type="NCBI Taxonomy" id="1247510"/>
    <lineage>
        <taxon>Bacteria</taxon>
        <taxon>Pseudomonadati</taxon>
        <taxon>Pseudomonadota</taxon>
        <taxon>Betaproteobacteria</taxon>
        <taxon>Burkholderiales</taxon>
        <taxon>Alcaligenaceae</taxon>
        <taxon>Verticiella</taxon>
    </lineage>
</organism>
<dbReference type="OrthoDB" id="7064009at2"/>
<dbReference type="PRINTS" id="PR00081">
    <property type="entry name" value="GDHRDH"/>
</dbReference>
<comment type="similarity">
    <text evidence="1">Belongs to the short-chain dehydrogenases/reductases (SDR) family.</text>
</comment>
<dbReference type="Pfam" id="PF13561">
    <property type="entry name" value="adh_short_C2"/>
    <property type="match status" value="1"/>
</dbReference>
<dbReference type="CDD" id="cd05233">
    <property type="entry name" value="SDR_c"/>
    <property type="match status" value="1"/>
</dbReference>
<evidence type="ECO:0000256" key="3">
    <source>
        <dbReference type="SAM" id="MobiDB-lite"/>
    </source>
</evidence>
<dbReference type="FunFam" id="3.40.50.720:FF:000084">
    <property type="entry name" value="Short-chain dehydrogenase reductase"/>
    <property type="match status" value="1"/>
</dbReference>
<dbReference type="Proteomes" id="UP000318405">
    <property type="component" value="Unassembled WGS sequence"/>
</dbReference>
<feature type="region of interest" description="Disordered" evidence="3">
    <location>
        <begin position="1"/>
        <end position="21"/>
    </location>
</feature>
<dbReference type="Gene3D" id="3.40.50.720">
    <property type="entry name" value="NAD(P)-binding Rossmann-like Domain"/>
    <property type="match status" value="1"/>
</dbReference>
<keyword evidence="5" id="KW-1185">Reference proteome</keyword>
<gene>
    <name evidence="4" type="ORF">FOZ76_17975</name>
</gene>